<reference evidence="1 2" key="1">
    <citation type="submission" date="2023-03" db="EMBL/GenBank/DDBJ databases">
        <title>Genome insight into feeding habits of ladybird beetles.</title>
        <authorList>
            <person name="Li H.-S."/>
            <person name="Huang Y.-H."/>
            <person name="Pang H."/>
        </authorList>
    </citation>
    <scope>NUCLEOTIDE SEQUENCE [LARGE SCALE GENOMIC DNA]</scope>
    <source>
        <strain evidence="1">SYSU_2023b</strain>
        <tissue evidence="1">Whole body</tissue>
    </source>
</reference>
<protein>
    <submittedName>
        <fullName evidence="1">Uncharacterized protein</fullName>
    </submittedName>
</protein>
<dbReference type="AlphaFoldDB" id="A0AAW1U454"/>
<accession>A0AAW1U454</accession>
<evidence type="ECO:0000313" key="1">
    <source>
        <dbReference type="EMBL" id="KAK9875730.1"/>
    </source>
</evidence>
<sequence length="154" mass="17444">MATTLTTWSTFCSTPALSRVNIDTPKRRHVRNPSETTVRCRWCPNTDRGTESQGPIPEFLRKFGILGQLAIKFATARSNAGGIGRRGRGATPSAEFPTARRPTKTIREFFTKRTRFSRLRKRLSKVVIVVEAVLSIKWTISWWIEPGRIVAVDE</sequence>
<evidence type="ECO:0000313" key="2">
    <source>
        <dbReference type="Proteomes" id="UP001431783"/>
    </source>
</evidence>
<name>A0AAW1U454_9CUCU</name>
<gene>
    <name evidence="1" type="ORF">WA026_009528</name>
</gene>
<organism evidence="1 2">
    <name type="scientific">Henosepilachna vigintioctopunctata</name>
    <dbReference type="NCBI Taxonomy" id="420089"/>
    <lineage>
        <taxon>Eukaryota</taxon>
        <taxon>Metazoa</taxon>
        <taxon>Ecdysozoa</taxon>
        <taxon>Arthropoda</taxon>
        <taxon>Hexapoda</taxon>
        <taxon>Insecta</taxon>
        <taxon>Pterygota</taxon>
        <taxon>Neoptera</taxon>
        <taxon>Endopterygota</taxon>
        <taxon>Coleoptera</taxon>
        <taxon>Polyphaga</taxon>
        <taxon>Cucujiformia</taxon>
        <taxon>Coccinelloidea</taxon>
        <taxon>Coccinellidae</taxon>
        <taxon>Epilachninae</taxon>
        <taxon>Epilachnini</taxon>
        <taxon>Henosepilachna</taxon>
    </lineage>
</organism>
<dbReference type="EMBL" id="JARQZJ010000034">
    <property type="protein sequence ID" value="KAK9875730.1"/>
    <property type="molecule type" value="Genomic_DNA"/>
</dbReference>
<proteinExistence type="predicted"/>
<keyword evidence="2" id="KW-1185">Reference proteome</keyword>
<dbReference type="Proteomes" id="UP001431783">
    <property type="component" value="Unassembled WGS sequence"/>
</dbReference>
<comment type="caution">
    <text evidence="1">The sequence shown here is derived from an EMBL/GenBank/DDBJ whole genome shotgun (WGS) entry which is preliminary data.</text>
</comment>